<accession>A0ABS4J2D8</accession>
<name>A0ABS4J2D8_9BACL</name>
<comment type="caution">
    <text evidence="2">The sequence shown here is derived from an EMBL/GenBank/DDBJ whole genome shotgun (WGS) entry which is preliminary data.</text>
</comment>
<keyword evidence="3" id="KW-1185">Reference proteome</keyword>
<sequence>MLLTMKNIVKVANPLGCELSRGHSSSPAPAPARKSPLTKRKTVAGCPFELGVRAFVDGSIWFQIWGGRLIKIISSRIV</sequence>
<reference evidence="2 3" key="1">
    <citation type="submission" date="2021-03" db="EMBL/GenBank/DDBJ databases">
        <title>Genomic Encyclopedia of Type Strains, Phase IV (KMG-IV): sequencing the most valuable type-strain genomes for metagenomic binning, comparative biology and taxonomic classification.</title>
        <authorList>
            <person name="Goeker M."/>
        </authorList>
    </citation>
    <scope>NUCLEOTIDE SEQUENCE [LARGE SCALE GENOMIC DNA]</scope>
    <source>
        <strain evidence="2 3">DSM 26048</strain>
    </source>
</reference>
<protein>
    <submittedName>
        <fullName evidence="2">Uncharacterized protein</fullName>
    </submittedName>
</protein>
<gene>
    <name evidence="2" type="ORF">J2Z66_005621</name>
</gene>
<dbReference type="EMBL" id="JAGGLB010000022">
    <property type="protein sequence ID" value="MBP1993995.1"/>
    <property type="molecule type" value="Genomic_DNA"/>
</dbReference>
<feature type="region of interest" description="Disordered" evidence="1">
    <location>
        <begin position="17"/>
        <end position="38"/>
    </location>
</feature>
<evidence type="ECO:0000256" key="1">
    <source>
        <dbReference type="SAM" id="MobiDB-lite"/>
    </source>
</evidence>
<dbReference type="Proteomes" id="UP001519287">
    <property type="component" value="Unassembled WGS sequence"/>
</dbReference>
<organism evidence="2 3">
    <name type="scientific">Paenibacillus eucommiae</name>
    <dbReference type="NCBI Taxonomy" id="1355755"/>
    <lineage>
        <taxon>Bacteria</taxon>
        <taxon>Bacillati</taxon>
        <taxon>Bacillota</taxon>
        <taxon>Bacilli</taxon>
        <taxon>Bacillales</taxon>
        <taxon>Paenibacillaceae</taxon>
        <taxon>Paenibacillus</taxon>
    </lineage>
</organism>
<evidence type="ECO:0000313" key="2">
    <source>
        <dbReference type="EMBL" id="MBP1993995.1"/>
    </source>
</evidence>
<proteinExistence type="predicted"/>
<evidence type="ECO:0000313" key="3">
    <source>
        <dbReference type="Proteomes" id="UP001519287"/>
    </source>
</evidence>